<dbReference type="InterPro" id="IPR043760">
    <property type="entry name" value="PycTM_dom"/>
</dbReference>
<comment type="caution">
    <text evidence="10">The sequence shown here is derived from an EMBL/GenBank/DDBJ whole genome shotgun (WGS) entry which is preliminary data.</text>
</comment>
<gene>
    <name evidence="10" type="ORF">J2S55_005383</name>
</gene>
<comment type="subcellular location">
    <subcellularLocation>
        <location evidence="1">Cell membrane</location>
    </subcellularLocation>
</comment>
<keyword evidence="6" id="KW-0051">Antiviral defense</keyword>
<dbReference type="EMBL" id="JAUSRB010000002">
    <property type="protein sequence ID" value="MDP9866117.1"/>
    <property type="molecule type" value="Genomic_DNA"/>
</dbReference>
<dbReference type="Pfam" id="PF18967">
    <property type="entry name" value="PycTM"/>
    <property type="match status" value="1"/>
</dbReference>
<evidence type="ECO:0000256" key="8">
    <source>
        <dbReference type="SAM" id="Phobius"/>
    </source>
</evidence>
<keyword evidence="4" id="KW-0547">Nucleotide-binding</keyword>
<feature type="transmembrane region" description="Helical" evidence="8">
    <location>
        <begin position="77"/>
        <end position="97"/>
    </location>
</feature>
<name>A0ABT9RA35_9ACTN</name>
<organism evidence="10 11">
    <name type="scientific">Streptosporangium brasiliense</name>
    <dbReference type="NCBI Taxonomy" id="47480"/>
    <lineage>
        <taxon>Bacteria</taxon>
        <taxon>Bacillati</taxon>
        <taxon>Actinomycetota</taxon>
        <taxon>Actinomycetes</taxon>
        <taxon>Streptosporangiales</taxon>
        <taxon>Streptosporangiaceae</taxon>
        <taxon>Streptosporangium</taxon>
    </lineage>
</organism>
<keyword evidence="5 8" id="KW-1133">Transmembrane helix</keyword>
<sequence>MLKIVRDTLAGHVSGGGTVRQEQDEVVAYIAAVLAEVRGDIGRADRKAAVLAAAAVLGVLLGNRYGPDGLPSQVEWLWWAGVFFCAMGVLMLAGALYPRSARLAGQAVERRRSYAGRLYDEDPHAGEAPVEDSRAGAFARSALADLRARTAAQDTRVRADRLVLDIRRLSSVADAKKRYVRRGVILLVISLCCCALSVTVGQAMTSWDFFGRPMAPAVQPTPAAGPCVPSGTCDRSSYGQARSSFTR</sequence>
<evidence type="ECO:0000256" key="6">
    <source>
        <dbReference type="ARBA" id="ARBA00023118"/>
    </source>
</evidence>
<protein>
    <recommendedName>
        <fullName evidence="9">Pycsar effector protein domain-containing protein</fullName>
    </recommendedName>
</protein>
<evidence type="ECO:0000256" key="2">
    <source>
        <dbReference type="ARBA" id="ARBA00022475"/>
    </source>
</evidence>
<evidence type="ECO:0000256" key="3">
    <source>
        <dbReference type="ARBA" id="ARBA00022692"/>
    </source>
</evidence>
<evidence type="ECO:0000313" key="10">
    <source>
        <dbReference type="EMBL" id="MDP9866117.1"/>
    </source>
</evidence>
<proteinExistence type="predicted"/>
<accession>A0ABT9RA35</accession>
<evidence type="ECO:0000256" key="4">
    <source>
        <dbReference type="ARBA" id="ARBA00022741"/>
    </source>
</evidence>
<keyword evidence="2" id="KW-1003">Cell membrane</keyword>
<evidence type="ECO:0000259" key="9">
    <source>
        <dbReference type="Pfam" id="PF18967"/>
    </source>
</evidence>
<reference evidence="10 11" key="1">
    <citation type="submission" date="2023-07" db="EMBL/GenBank/DDBJ databases">
        <title>Sequencing the genomes of 1000 actinobacteria strains.</title>
        <authorList>
            <person name="Klenk H.-P."/>
        </authorList>
    </citation>
    <scope>NUCLEOTIDE SEQUENCE [LARGE SCALE GENOMIC DNA]</scope>
    <source>
        <strain evidence="10 11">DSM 44109</strain>
    </source>
</reference>
<evidence type="ECO:0000256" key="7">
    <source>
        <dbReference type="ARBA" id="ARBA00023136"/>
    </source>
</evidence>
<evidence type="ECO:0000313" key="11">
    <source>
        <dbReference type="Proteomes" id="UP001230426"/>
    </source>
</evidence>
<evidence type="ECO:0000256" key="5">
    <source>
        <dbReference type="ARBA" id="ARBA00022989"/>
    </source>
</evidence>
<feature type="domain" description="Pycsar effector protein" evidence="9">
    <location>
        <begin position="31"/>
        <end position="198"/>
    </location>
</feature>
<evidence type="ECO:0000256" key="1">
    <source>
        <dbReference type="ARBA" id="ARBA00004236"/>
    </source>
</evidence>
<dbReference type="Proteomes" id="UP001230426">
    <property type="component" value="Unassembled WGS sequence"/>
</dbReference>
<feature type="transmembrane region" description="Helical" evidence="8">
    <location>
        <begin position="48"/>
        <end position="65"/>
    </location>
</feature>
<feature type="transmembrane region" description="Helical" evidence="8">
    <location>
        <begin position="184"/>
        <end position="204"/>
    </location>
</feature>
<keyword evidence="7 8" id="KW-0472">Membrane</keyword>
<keyword evidence="3 8" id="KW-0812">Transmembrane</keyword>
<keyword evidence="11" id="KW-1185">Reference proteome</keyword>
<dbReference type="RefSeq" id="WP_306866290.1">
    <property type="nucleotide sequence ID" value="NZ_JAUSRB010000002.1"/>
</dbReference>